<accession>A0A2M7QKT6</accession>
<organism evidence="2 3">
    <name type="scientific">Candidatus Roizmanbacteria bacterium CG_4_10_14_0_8_um_filter_33_9</name>
    <dbReference type="NCBI Taxonomy" id="1974826"/>
    <lineage>
        <taxon>Bacteria</taxon>
        <taxon>Candidatus Roizmaniibacteriota</taxon>
    </lineage>
</organism>
<evidence type="ECO:0008006" key="4">
    <source>
        <dbReference type="Google" id="ProtNLM"/>
    </source>
</evidence>
<reference evidence="3" key="1">
    <citation type="submission" date="2017-09" db="EMBL/GenBank/DDBJ databases">
        <title>Depth-based differentiation of microbial function through sediment-hosted aquifers and enrichment of novel symbionts in the deep terrestrial subsurface.</title>
        <authorList>
            <person name="Probst A.J."/>
            <person name="Ladd B."/>
            <person name="Jarett J.K."/>
            <person name="Geller-Mcgrath D.E."/>
            <person name="Sieber C.M.K."/>
            <person name="Emerson J.B."/>
            <person name="Anantharaman K."/>
            <person name="Thomas B.C."/>
            <person name="Malmstrom R."/>
            <person name="Stieglmeier M."/>
            <person name="Klingl A."/>
            <person name="Woyke T."/>
            <person name="Ryan C.M."/>
            <person name="Banfield J.F."/>
        </authorList>
    </citation>
    <scope>NUCLEOTIDE SEQUENCE [LARGE SCALE GENOMIC DNA]</scope>
</reference>
<evidence type="ECO:0000256" key="1">
    <source>
        <dbReference type="SAM" id="Coils"/>
    </source>
</evidence>
<dbReference type="Proteomes" id="UP000229401">
    <property type="component" value="Unassembled WGS sequence"/>
</dbReference>
<comment type="caution">
    <text evidence="2">The sequence shown here is derived from an EMBL/GenBank/DDBJ whole genome shotgun (WGS) entry which is preliminary data.</text>
</comment>
<feature type="coiled-coil region" evidence="1">
    <location>
        <begin position="37"/>
        <end position="133"/>
    </location>
</feature>
<gene>
    <name evidence="2" type="ORF">COY87_00795</name>
</gene>
<evidence type="ECO:0000313" key="3">
    <source>
        <dbReference type="Proteomes" id="UP000229401"/>
    </source>
</evidence>
<keyword evidence="1" id="KW-0175">Coiled coil</keyword>
<proteinExistence type="predicted"/>
<name>A0A2M7QKT6_9BACT</name>
<evidence type="ECO:0000313" key="2">
    <source>
        <dbReference type="EMBL" id="PIY72470.1"/>
    </source>
</evidence>
<dbReference type="EMBL" id="PFLI01000025">
    <property type="protein sequence ID" value="PIY72470.1"/>
    <property type="molecule type" value="Genomic_DNA"/>
</dbReference>
<dbReference type="AlphaFoldDB" id="A0A2M7QKT6"/>
<sequence>MADTKKPSKFGLGLLFGTVLGGLAAFFLSPTSGPENRELVAKKVKELEKLLEDKELDKKIHEIFGEVTEETRTLYVKAKKEVIRKLSELKESIEHIDREKYGEVVHETVEILKKEAKREVKDMERLKTQLLNEWKKLHPDSKLIAKKK</sequence>
<protein>
    <recommendedName>
        <fullName evidence="4">Gas vesicle protein</fullName>
    </recommendedName>
</protein>